<dbReference type="GO" id="GO:0005789">
    <property type="term" value="C:endoplasmic reticulum membrane"/>
    <property type="evidence" value="ECO:0007669"/>
    <property type="project" value="TreeGrafter"/>
</dbReference>
<keyword evidence="2" id="KW-0472">Membrane</keyword>
<keyword evidence="2" id="KW-0812">Transmembrane</keyword>
<dbReference type="EMBL" id="KV700124">
    <property type="protein sequence ID" value="OCF34541.1"/>
    <property type="molecule type" value="Genomic_DNA"/>
</dbReference>
<feature type="compositionally biased region" description="Low complexity" evidence="1">
    <location>
        <begin position="164"/>
        <end position="191"/>
    </location>
</feature>
<sequence length="224" mass="23968">MWRTMLVTVSTCFLLGTTFTHWIADHNVLWRSPITTDALVSSITYYSFLSDAPKGMVWVYVGVGIIALLSAGGRAVKGYKGQGGEVLFDGGSIVLWSAIAYTQITEVYPTIRIFPSPLSTPLVDSPRYPELANAVRDLASNNIMTAVMLTGIMLLQAGRYYSKRPSSSSSLPPSTLTSATSTPARTASPASEIQAGASAGPAPRRSGTPYRELSEAEALDLRGK</sequence>
<organism evidence="3 4">
    <name type="scientific">Kwoniella heveanensis BCC8398</name>
    <dbReference type="NCBI Taxonomy" id="1296120"/>
    <lineage>
        <taxon>Eukaryota</taxon>
        <taxon>Fungi</taxon>
        <taxon>Dikarya</taxon>
        <taxon>Basidiomycota</taxon>
        <taxon>Agaricomycotina</taxon>
        <taxon>Tremellomycetes</taxon>
        <taxon>Tremellales</taxon>
        <taxon>Cryptococcaceae</taxon>
        <taxon>Kwoniella</taxon>
    </lineage>
</organism>
<dbReference type="PANTHER" id="PTHR28228">
    <property type="entry name" value="SECRETORY COMPONENT PROTEIN SHR3"/>
    <property type="match status" value="1"/>
</dbReference>
<dbReference type="GO" id="GO:0006888">
    <property type="term" value="P:endoplasmic reticulum to Golgi vesicle-mediated transport"/>
    <property type="evidence" value="ECO:0007669"/>
    <property type="project" value="TreeGrafter"/>
</dbReference>
<protein>
    <recommendedName>
        <fullName evidence="5">ER membrane protein SH3</fullName>
    </recommendedName>
</protein>
<dbReference type="PANTHER" id="PTHR28228:SF1">
    <property type="entry name" value="SECRETORY COMPONENT PROTEIN SHR3"/>
    <property type="match status" value="1"/>
</dbReference>
<keyword evidence="4" id="KW-1185">Reference proteome</keyword>
<dbReference type="Pfam" id="PF08229">
    <property type="entry name" value="SHR3_chaperone"/>
    <property type="match status" value="1"/>
</dbReference>
<dbReference type="OrthoDB" id="5229808at2759"/>
<dbReference type="SMART" id="SM00786">
    <property type="entry name" value="SHR3_chaperone"/>
    <property type="match status" value="1"/>
</dbReference>
<evidence type="ECO:0000313" key="4">
    <source>
        <dbReference type="Proteomes" id="UP000092666"/>
    </source>
</evidence>
<dbReference type="AlphaFoldDB" id="A0A1B9GU04"/>
<name>A0A1B9GU04_9TREE</name>
<dbReference type="Proteomes" id="UP000092666">
    <property type="component" value="Unassembled WGS sequence"/>
</dbReference>
<gene>
    <name evidence="3" type="ORF">I316_03582</name>
</gene>
<evidence type="ECO:0000256" key="2">
    <source>
        <dbReference type="SAM" id="Phobius"/>
    </source>
</evidence>
<feature type="region of interest" description="Disordered" evidence="1">
    <location>
        <begin position="164"/>
        <end position="224"/>
    </location>
</feature>
<keyword evidence="2" id="KW-1133">Transmembrane helix</keyword>
<reference evidence="4" key="2">
    <citation type="submission" date="2013-12" db="EMBL/GenBank/DDBJ databases">
        <title>Evolution of pathogenesis and genome organization in the Tremellales.</title>
        <authorList>
            <person name="Cuomo C."/>
            <person name="Litvintseva A."/>
            <person name="Heitman J."/>
            <person name="Chen Y."/>
            <person name="Sun S."/>
            <person name="Springer D."/>
            <person name="Dromer F."/>
            <person name="Young S."/>
            <person name="Zeng Q."/>
            <person name="Chapman S."/>
            <person name="Gujja S."/>
            <person name="Saif S."/>
            <person name="Birren B."/>
        </authorList>
    </citation>
    <scope>NUCLEOTIDE SEQUENCE [LARGE SCALE GENOMIC DNA]</scope>
    <source>
        <strain evidence="4">BCC8398</strain>
    </source>
</reference>
<evidence type="ECO:0000313" key="3">
    <source>
        <dbReference type="EMBL" id="OCF34541.1"/>
    </source>
</evidence>
<feature type="transmembrane region" description="Helical" evidence="2">
    <location>
        <begin position="55"/>
        <end position="74"/>
    </location>
</feature>
<reference evidence="3 4" key="1">
    <citation type="submission" date="2013-07" db="EMBL/GenBank/DDBJ databases">
        <title>The Genome Sequence of Cryptococcus heveanensis BCC8398.</title>
        <authorList>
            <consortium name="The Broad Institute Genome Sequencing Platform"/>
            <person name="Cuomo C."/>
            <person name="Litvintseva A."/>
            <person name="Chen Y."/>
            <person name="Heitman J."/>
            <person name="Sun S."/>
            <person name="Springer D."/>
            <person name="Dromer F."/>
            <person name="Young S.K."/>
            <person name="Zeng Q."/>
            <person name="Gargeya S."/>
            <person name="Fitzgerald M."/>
            <person name="Abouelleil A."/>
            <person name="Alvarado L."/>
            <person name="Berlin A.M."/>
            <person name="Chapman S.B."/>
            <person name="Dewar J."/>
            <person name="Goldberg J."/>
            <person name="Griggs A."/>
            <person name="Gujja S."/>
            <person name="Hansen M."/>
            <person name="Howarth C."/>
            <person name="Imamovic A."/>
            <person name="Larimer J."/>
            <person name="McCowan C."/>
            <person name="Murphy C."/>
            <person name="Pearson M."/>
            <person name="Priest M."/>
            <person name="Roberts A."/>
            <person name="Saif S."/>
            <person name="Shea T."/>
            <person name="Sykes S."/>
            <person name="Wortman J."/>
            <person name="Nusbaum C."/>
            <person name="Birren B."/>
        </authorList>
    </citation>
    <scope>NUCLEOTIDE SEQUENCE [LARGE SCALE GENOMIC DNA]</scope>
    <source>
        <strain evidence="3 4">BCC8398</strain>
    </source>
</reference>
<dbReference type="InterPro" id="IPR013248">
    <property type="entry name" value="Psh3/Shr3"/>
</dbReference>
<evidence type="ECO:0000256" key="1">
    <source>
        <dbReference type="SAM" id="MobiDB-lite"/>
    </source>
</evidence>
<proteinExistence type="predicted"/>
<dbReference type="GO" id="GO:0051082">
    <property type="term" value="F:unfolded protein binding"/>
    <property type="evidence" value="ECO:0007669"/>
    <property type="project" value="TreeGrafter"/>
</dbReference>
<accession>A0A1B9GU04</accession>
<evidence type="ECO:0008006" key="5">
    <source>
        <dbReference type="Google" id="ProtNLM"/>
    </source>
</evidence>